<comment type="subcellular location">
    <subcellularLocation>
        <location evidence="1 14">Cell outer membrane</location>
        <topology evidence="1 14">Multi-pass membrane protein</topology>
    </subcellularLocation>
</comment>
<feature type="chain" id="PRO_5045604255" evidence="17">
    <location>
        <begin position="23"/>
        <end position="696"/>
    </location>
</feature>
<dbReference type="PROSITE" id="PS01156">
    <property type="entry name" value="TONB_DEPENDENT_REC_2"/>
    <property type="match status" value="1"/>
</dbReference>
<keyword evidence="21" id="KW-1185">Reference proteome</keyword>
<dbReference type="EMBL" id="JAQSJE010000012">
    <property type="protein sequence ID" value="MDD0825067.1"/>
    <property type="molecule type" value="Genomic_DNA"/>
</dbReference>
<dbReference type="InterPro" id="IPR000531">
    <property type="entry name" value="Beta-barrel_TonB"/>
</dbReference>
<comment type="caution">
    <text evidence="20">The sequence shown here is derived from an EMBL/GenBank/DDBJ whole genome shotgun (WGS) entry which is preliminary data.</text>
</comment>
<dbReference type="Gene3D" id="2.40.170.20">
    <property type="entry name" value="TonB-dependent receptor, beta-barrel domain"/>
    <property type="match status" value="1"/>
</dbReference>
<dbReference type="InterPro" id="IPR036942">
    <property type="entry name" value="Beta-barrel_TonB_sf"/>
</dbReference>
<evidence type="ECO:0000256" key="17">
    <source>
        <dbReference type="SAM" id="SignalP"/>
    </source>
</evidence>
<dbReference type="InterPro" id="IPR010917">
    <property type="entry name" value="TonB_rcpt_CS"/>
</dbReference>
<dbReference type="InterPro" id="IPR039426">
    <property type="entry name" value="TonB-dep_rcpt-like"/>
</dbReference>
<feature type="domain" description="TonB-dependent receptor-like beta-barrel" evidence="18">
    <location>
        <begin position="310"/>
        <end position="664"/>
    </location>
</feature>
<gene>
    <name evidence="20" type="ORF">PTQ27_11440</name>
</gene>
<evidence type="ECO:0000256" key="9">
    <source>
        <dbReference type="ARBA" id="ARBA00023065"/>
    </source>
</evidence>
<dbReference type="PANTHER" id="PTHR30069:SF41">
    <property type="entry name" value="HEME_HEMOPEXIN UTILIZATION PROTEIN C"/>
    <property type="match status" value="1"/>
</dbReference>
<dbReference type="InterPro" id="IPR037066">
    <property type="entry name" value="Plug_dom_sf"/>
</dbReference>
<proteinExistence type="inferred from homology"/>
<dbReference type="RefSeq" id="WP_273748223.1">
    <property type="nucleotide sequence ID" value="NZ_JAQSJE010000012.1"/>
</dbReference>
<dbReference type="NCBIfam" id="TIGR01783">
    <property type="entry name" value="TonB-siderophor"/>
    <property type="match status" value="1"/>
</dbReference>
<evidence type="ECO:0000313" key="21">
    <source>
        <dbReference type="Proteomes" id="UP001221909"/>
    </source>
</evidence>
<evidence type="ECO:0000256" key="12">
    <source>
        <dbReference type="ARBA" id="ARBA00023170"/>
    </source>
</evidence>
<accession>A0ABT5MVX6</accession>
<evidence type="ECO:0000256" key="10">
    <source>
        <dbReference type="ARBA" id="ARBA00023077"/>
    </source>
</evidence>
<evidence type="ECO:0000256" key="8">
    <source>
        <dbReference type="ARBA" id="ARBA00023004"/>
    </source>
</evidence>
<evidence type="ECO:0000256" key="16">
    <source>
        <dbReference type="RuleBase" id="RU003357"/>
    </source>
</evidence>
<evidence type="ECO:0000256" key="15">
    <source>
        <dbReference type="PROSITE-ProRule" id="PRU10144"/>
    </source>
</evidence>
<dbReference type="Pfam" id="PF00593">
    <property type="entry name" value="TonB_dep_Rec_b-barrel"/>
    <property type="match status" value="1"/>
</dbReference>
<comment type="similarity">
    <text evidence="2 14 16">Belongs to the TonB-dependent receptor family.</text>
</comment>
<dbReference type="Proteomes" id="UP001221909">
    <property type="component" value="Unassembled WGS sequence"/>
</dbReference>
<evidence type="ECO:0000259" key="18">
    <source>
        <dbReference type="Pfam" id="PF00593"/>
    </source>
</evidence>
<evidence type="ECO:0000313" key="20">
    <source>
        <dbReference type="EMBL" id="MDD0825067.1"/>
    </source>
</evidence>
<keyword evidence="4 14" id="KW-1134">Transmembrane beta strand</keyword>
<evidence type="ECO:0000256" key="13">
    <source>
        <dbReference type="ARBA" id="ARBA00023237"/>
    </source>
</evidence>
<evidence type="ECO:0000256" key="7">
    <source>
        <dbReference type="ARBA" id="ARBA00022729"/>
    </source>
</evidence>
<dbReference type="PROSITE" id="PS52016">
    <property type="entry name" value="TONB_DEPENDENT_REC_3"/>
    <property type="match status" value="1"/>
</dbReference>
<dbReference type="InterPro" id="IPR010105">
    <property type="entry name" value="TonB_sidphr_rcpt"/>
</dbReference>
<keyword evidence="3 14" id="KW-0813">Transport</keyword>
<keyword evidence="6 14" id="KW-0812">Transmembrane</keyword>
<keyword evidence="10 16" id="KW-0798">TonB box</keyword>
<evidence type="ECO:0000256" key="14">
    <source>
        <dbReference type="PROSITE-ProRule" id="PRU01360"/>
    </source>
</evidence>
<sequence length="696" mass="76719">MTFTKSKLAVAVLVATSSLAYANEEVAQLGVIDVVAENAGAKNKTNVVTLADKDKRTETDLRGLLKEEPSINFGGGNGTSQWLTIRGMGQDQVDLRIDGASSDTQVFHHQGRFMFDPSIVKIVSVQKGAGSASAGIGATSGSIVAKTLDAKDLLKDGRQFGFKVNAGYSSNEGHSKGATAFGKAQNVDFLTSLHFTNEENFKAGKGYQATDGSNVVKNSALGQRALLAKLGFDINDDHRVVVSHRQERNYGERALREEFDFSQSWTVVNNPGQRQSWIAQGYSFNKIGNDYYLVDQNGDLVSYTDNNSPSYRVTTTDTTNLEYTGKNIGFINNIDANVYRTLVNRETTSDNSRTRVITNGANLNLDTYIGESHAIKYGVNWRNQEGRPNTLLSGLNYQKKDELGAYVEGIWGIKNFTLTTGLRYDHFDFKAMDGKKISSDNFNPSLGLIYEVTNDFSLNANWNYATRSPRLYEPMIAGGEGRRGRSIISVSKDLKAEKARDVEVGFNYNLNDMLAINGSYFWKKIKDVHALTDADATGYREIYNGGVLNNKGYELGATFRYAGFTARAGVADSKPELEGSALDINTLAVLIGRTWTASLAYQFENPNIELGWRGRFVESEKGTPSRGSSNSESEINRPGYGVNDLFATWKPTKDLNVNFAVNNVFNKYYKSHSQRTGANSLPGVGRDFRVNVNYTF</sequence>
<keyword evidence="9" id="KW-0406">Ion transport</keyword>
<dbReference type="Pfam" id="PF07715">
    <property type="entry name" value="Plug"/>
    <property type="match status" value="1"/>
</dbReference>
<reference evidence="20 21" key="1">
    <citation type="submission" date="2023-02" db="EMBL/GenBank/DDBJ databases">
        <title>Mannheimia cairiniae sp. nov., a novel species of Mannheimia obtained from moscovy ducks (Cairina moschata) and reclassification of Mannheimia ovis as heterotypic synonym of Mannheimia pernigra.</title>
        <authorList>
            <person name="Christensen H."/>
        </authorList>
    </citation>
    <scope>NUCLEOTIDE SEQUENCE [LARGE SCALE GENOMIC DNA]</scope>
    <source>
        <strain evidence="20 21">AT1</strain>
    </source>
</reference>
<dbReference type="InterPro" id="IPR012910">
    <property type="entry name" value="Plug_dom"/>
</dbReference>
<feature type="signal peptide" evidence="17">
    <location>
        <begin position="1"/>
        <end position="22"/>
    </location>
</feature>
<protein>
    <submittedName>
        <fullName evidence="20">TonB-dependent siderophore receptor</fullName>
    </submittedName>
</protein>
<keyword evidence="5" id="KW-0410">Iron transport</keyword>
<evidence type="ECO:0000256" key="3">
    <source>
        <dbReference type="ARBA" id="ARBA00022448"/>
    </source>
</evidence>
<feature type="short sequence motif" description="TonB C-terminal box" evidence="15">
    <location>
        <begin position="679"/>
        <end position="696"/>
    </location>
</feature>
<evidence type="ECO:0000256" key="11">
    <source>
        <dbReference type="ARBA" id="ARBA00023136"/>
    </source>
</evidence>
<dbReference type="Gene3D" id="2.170.130.10">
    <property type="entry name" value="TonB-dependent receptor, plug domain"/>
    <property type="match status" value="1"/>
</dbReference>
<feature type="domain" description="TonB-dependent receptor plug" evidence="19">
    <location>
        <begin position="44"/>
        <end position="141"/>
    </location>
</feature>
<evidence type="ECO:0000256" key="6">
    <source>
        <dbReference type="ARBA" id="ARBA00022692"/>
    </source>
</evidence>
<keyword evidence="12 20" id="KW-0675">Receptor</keyword>
<dbReference type="SUPFAM" id="SSF56935">
    <property type="entry name" value="Porins"/>
    <property type="match status" value="1"/>
</dbReference>
<keyword evidence="13 14" id="KW-0998">Cell outer membrane</keyword>
<keyword evidence="7 17" id="KW-0732">Signal</keyword>
<dbReference type="CDD" id="cd01347">
    <property type="entry name" value="ligand_gated_channel"/>
    <property type="match status" value="1"/>
</dbReference>
<evidence type="ECO:0000256" key="1">
    <source>
        <dbReference type="ARBA" id="ARBA00004571"/>
    </source>
</evidence>
<organism evidence="20 21">
    <name type="scientific">Mannheimia cairinae</name>
    <dbReference type="NCBI Taxonomy" id="3025936"/>
    <lineage>
        <taxon>Bacteria</taxon>
        <taxon>Pseudomonadati</taxon>
        <taxon>Pseudomonadota</taxon>
        <taxon>Gammaproteobacteria</taxon>
        <taxon>Pasteurellales</taxon>
        <taxon>Pasteurellaceae</taxon>
        <taxon>Mannheimia</taxon>
    </lineage>
</organism>
<name>A0ABT5MVX6_9PAST</name>
<evidence type="ECO:0000256" key="5">
    <source>
        <dbReference type="ARBA" id="ARBA00022496"/>
    </source>
</evidence>
<dbReference type="PANTHER" id="PTHR30069">
    <property type="entry name" value="TONB-DEPENDENT OUTER MEMBRANE RECEPTOR"/>
    <property type="match status" value="1"/>
</dbReference>
<evidence type="ECO:0000256" key="4">
    <source>
        <dbReference type="ARBA" id="ARBA00022452"/>
    </source>
</evidence>
<evidence type="ECO:0000256" key="2">
    <source>
        <dbReference type="ARBA" id="ARBA00009810"/>
    </source>
</evidence>
<keyword evidence="8" id="KW-0408">Iron</keyword>
<evidence type="ECO:0000259" key="19">
    <source>
        <dbReference type="Pfam" id="PF07715"/>
    </source>
</evidence>
<keyword evidence="11 14" id="KW-0472">Membrane</keyword>